<dbReference type="GO" id="GO:0003700">
    <property type="term" value="F:DNA-binding transcription factor activity"/>
    <property type="evidence" value="ECO:0007669"/>
    <property type="project" value="InterPro"/>
</dbReference>
<dbReference type="STRING" id="1122214.Mame_00672"/>
<dbReference type="SUPFAM" id="SSF46785">
    <property type="entry name" value="Winged helix' DNA-binding domain"/>
    <property type="match status" value="1"/>
</dbReference>
<dbReference type="SMART" id="SM00347">
    <property type="entry name" value="HTH_MARR"/>
    <property type="match status" value="1"/>
</dbReference>
<dbReference type="PROSITE" id="PS01117">
    <property type="entry name" value="HTH_MARR_1"/>
    <property type="match status" value="1"/>
</dbReference>
<evidence type="ECO:0000256" key="2">
    <source>
        <dbReference type="ARBA" id="ARBA00023125"/>
    </source>
</evidence>
<name>A0A1U9YX85_9HYPH</name>
<gene>
    <name evidence="5" type="primary">mhqR</name>
    <name evidence="5" type="ORF">Mame_00672</name>
</gene>
<dbReference type="InterPro" id="IPR023187">
    <property type="entry name" value="Tscrpt_reg_MarR-type_CS"/>
</dbReference>
<dbReference type="GO" id="GO:0006950">
    <property type="term" value="P:response to stress"/>
    <property type="evidence" value="ECO:0007669"/>
    <property type="project" value="TreeGrafter"/>
</dbReference>
<dbReference type="InterPro" id="IPR036390">
    <property type="entry name" value="WH_DNA-bd_sf"/>
</dbReference>
<accession>A0A1U9YX85</accession>
<dbReference type="Proteomes" id="UP000191135">
    <property type="component" value="Chromosome"/>
</dbReference>
<dbReference type="eggNOG" id="COG1846">
    <property type="taxonomic scope" value="Bacteria"/>
</dbReference>
<dbReference type="Pfam" id="PF01047">
    <property type="entry name" value="MarR"/>
    <property type="match status" value="1"/>
</dbReference>
<dbReference type="PRINTS" id="PR00598">
    <property type="entry name" value="HTHMARR"/>
</dbReference>
<dbReference type="KEGG" id="mmed:Mame_00672"/>
<keyword evidence="3" id="KW-0804">Transcription</keyword>
<evidence type="ECO:0000259" key="4">
    <source>
        <dbReference type="PROSITE" id="PS50995"/>
    </source>
</evidence>
<sequence>MRLERLRKQRESAMTAHEVKDPALATQRVRLWLQMLKAVRHVEGNLRERLRENYAMTLPRFDVMAALHAAPEGMRMSELSKQLVVSNGNVTGVIEKLVADGLVERENQETDRRAFLVRITDKGKALMDEATAVHRGWIDEIFAEIAEPDIARAISIMMDIRHKPHS</sequence>
<feature type="domain" description="HTH marR-type" evidence="4">
    <location>
        <begin position="28"/>
        <end position="162"/>
    </location>
</feature>
<dbReference type="InterPro" id="IPR039422">
    <property type="entry name" value="MarR/SlyA-like"/>
</dbReference>
<keyword evidence="6" id="KW-1185">Reference proteome</keyword>
<dbReference type="PANTHER" id="PTHR33164">
    <property type="entry name" value="TRANSCRIPTIONAL REGULATOR, MARR FAMILY"/>
    <property type="match status" value="1"/>
</dbReference>
<dbReference type="InterPro" id="IPR000835">
    <property type="entry name" value="HTH_MarR-typ"/>
</dbReference>
<protein>
    <submittedName>
        <fullName evidence="5">HTH-type transcriptional regulator MhqR</fullName>
    </submittedName>
</protein>
<dbReference type="PANTHER" id="PTHR33164:SF43">
    <property type="entry name" value="HTH-TYPE TRANSCRIPTIONAL REPRESSOR YETL"/>
    <property type="match status" value="1"/>
</dbReference>
<reference evidence="5 6" key="1">
    <citation type="submission" date="2017-03" db="EMBL/GenBank/DDBJ databases">
        <title>Foreign affairs: Plasmid Transfer between Roseobacters and Rhizobia.</title>
        <authorList>
            <person name="Bartling P."/>
            <person name="Bunk B."/>
            <person name="Overmann J."/>
            <person name="Brinkmann H."/>
            <person name="Petersen J."/>
        </authorList>
    </citation>
    <scope>NUCLEOTIDE SEQUENCE [LARGE SCALE GENOMIC DNA]</scope>
    <source>
        <strain evidence="5 6">MACL11</strain>
    </source>
</reference>
<dbReference type="EMBL" id="CP020330">
    <property type="protein sequence ID" value="AQZ50048.1"/>
    <property type="molecule type" value="Genomic_DNA"/>
</dbReference>
<evidence type="ECO:0000313" key="6">
    <source>
        <dbReference type="Proteomes" id="UP000191135"/>
    </source>
</evidence>
<organism evidence="5 6">
    <name type="scientific">Martelella mediterranea DSM 17316</name>
    <dbReference type="NCBI Taxonomy" id="1122214"/>
    <lineage>
        <taxon>Bacteria</taxon>
        <taxon>Pseudomonadati</taxon>
        <taxon>Pseudomonadota</taxon>
        <taxon>Alphaproteobacteria</taxon>
        <taxon>Hyphomicrobiales</taxon>
        <taxon>Aurantimonadaceae</taxon>
        <taxon>Martelella</taxon>
    </lineage>
</organism>
<dbReference type="GO" id="GO:0003677">
    <property type="term" value="F:DNA binding"/>
    <property type="evidence" value="ECO:0007669"/>
    <property type="project" value="UniProtKB-KW"/>
</dbReference>
<proteinExistence type="predicted"/>
<evidence type="ECO:0000256" key="3">
    <source>
        <dbReference type="ARBA" id="ARBA00023163"/>
    </source>
</evidence>
<dbReference type="PROSITE" id="PS50995">
    <property type="entry name" value="HTH_MARR_2"/>
    <property type="match status" value="1"/>
</dbReference>
<evidence type="ECO:0000313" key="5">
    <source>
        <dbReference type="EMBL" id="AQZ50048.1"/>
    </source>
</evidence>
<evidence type="ECO:0000256" key="1">
    <source>
        <dbReference type="ARBA" id="ARBA00023015"/>
    </source>
</evidence>
<keyword evidence="2" id="KW-0238">DNA-binding</keyword>
<keyword evidence="1" id="KW-0805">Transcription regulation</keyword>
<dbReference type="InterPro" id="IPR036388">
    <property type="entry name" value="WH-like_DNA-bd_sf"/>
</dbReference>
<dbReference type="AlphaFoldDB" id="A0A1U9YX85"/>
<dbReference type="Gene3D" id="1.10.10.10">
    <property type="entry name" value="Winged helix-like DNA-binding domain superfamily/Winged helix DNA-binding domain"/>
    <property type="match status" value="1"/>
</dbReference>